<proteinExistence type="predicted"/>
<dbReference type="EMBL" id="NRRU01000016">
    <property type="protein sequence ID" value="MBK1712353.1"/>
    <property type="molecule type" value="Genomic_DNA"/>
</dbReference>
<evidence type="ECO:0000313" key="1">
    <source>
        <dbReference type="EMBL" id="MBK1712353.1"/>
    </source>
</evidence>
<reference evidence="1" key="2">
    <citation type="journal article" date="2020" name="Microorganisms">
        <title>Osmotic Adaptation and Compatible Solute Biosynthesis of Phototrophic Bacteria as Revealed from Genome Analyses.</title>
        <authorList>
            <person name="Imhoff J.F."/>
            <person name="Rahn T."/>
            <person name="Kunzel S."/>
            <person name="Keller A."/>
            <person name="Neulinger S.C."/>
        </authorList>
    </citation>
    <scope>NUCLEOTIDE SEQUENCE</scope>
    <source>
        <strain evidence="1">IM 151</strain>
    </source>
</reference>
<comment type="caution">
    <text evidence="1">The sequence shown here is derived from an EMBL/GenBank/DDBJ whole genome shotgun (WGS) entry which is preliminary data.</text>
</comment>
<evidence type="ECO:0000313" key="2">
    <source>
        <dbReference type="Proteomes" id="UP001041814"/>
    </source>
</evidence>
<organism evidence="1 2">
    <name type="scientific">Rubrivivax gelatinosus</name>
    <name type="common">Rhodocyclus gelatinosus</name>
    <name type="synonym">Rhodopseudomonas gelatinosa</name>
    <dbReference type="NCBI Taxonomy" id="28068"/>
    <lineage>
        <taxon>Bacteria</taxon>
        <taxon>Pseudomonadati</taxon>
        <taxon>Pseudomonadota</taxon>
        <taxon>Betaproteobacteria</taxon>
        <taxon>Burkholderiales</taxon>
        <taxon>Sphaerotilaceae</taxon>
        <taxon>Rubrivivax</taxon>
    </lineage>
</organism>
<protein>
    <submittedName>
        <fullName evidence="1">Uncharacterized protein</fullName>
    </submittedName>
</protein>
<name>A0ABS1DSD3_RUBGE</name>
<dbReference type="Proteomes" id="UP001041814">
    <property type="component" value="Unassembled WGS sequence"/>
</dbReference>
<reference evidence="1" key="1">
    <citation type="submission" date="2017-08" db="EMBL/GenBank/DDBJ databases">
        <authorList>
            <person name="Imhoff J.F."/>
            <person name="Rahn T."/>
            <person name="Kuenzel S."/>
            <person name="Neulinger S.C."/>
        </authorList>
    </citation>
    <scope>NUCLEOTIDE SEQUENCE</scope>
    <source>
        <strain evidence="1">IM 151</strain>
    </source>
</reference>
<gene>
    <name evidence="1" type="ORF">CKO43_06115</name>
</gene>
<keyword evidence="2" id="KW-1185">Reference proteome</keyword>
<accession>A0ABS1DSD3</accession>
<dbReference type="RefSeq" id="WP_200378162.1">
    <property type="nucleotide sequence ID" value="NZ_NRRU01000016.1"/>
</dbReference>
<sequence length="561" mass="59208">MPTTIYQNVVSQARASDGTMVESATDIGHTGTGEQAVSASGGEVATISGFAVAYEPPTALRYLELRSPVRVGDQYTTLDLHRKDSGYDADGDGRNDAVDYAIYSRVIGTETVDLVHAPGVKTVRVRTTQAVRYTLSYSGQQTEVVSATTDLWYAEGVGIVKRVDDYPSSVAETGRDVTTEELVVFDGVAKGLGPMAKTALTTAGGQRVQEFRAAVGFGDHVLLMTMLQAGQDAGVTVHKLDARGQWLSGHDVAGFPNSDAQLVRLGERVLALAHDDAGIVMQAFDAEGVPAGSGVRLVSGSLTRLAGAWWYGAAVSRDTLWVVWEEQVGGTFGTYRLRAQPFDAAGRALAAASTLTEGQSTANSISGLSATGRSSGAALVTWSEFSDGQGYLRYAVLDGQSAPDVHGIGPISFTASLKPAVVSSGSALLWVSPSRGGALSGVTLSQDGSILTTPGKSLLEEVLPVEWWSRTDGFVLSGDQTIDIVAQEQNAKLWPEDFPRALQTLTELKPGAGSLAATGTVRLLARGIDSWPTALVELDGRILMIIWESAGLSTQVVWRRP</sequence>